<evidence type="ECO:0000256" key="2">
    <source>
        <dbReference type="SAM" id="MobiDB-lite"/>
    </source>
</evidence>
<keyword evidence="5" id="KW-1185">Reference proteome</keyword>
<feature type="compositionally biased region" description="Polar residues" evidence="2">
    <location>
        <begin position="923"/>
        <end position="947"/>
    </location>
</feature>
<organism evidence="4 5">
    <name type="scientific">Daphnia galeata</name>
    <dbReference type="NCBI Taxonomy" id="27404"/>
    <lineage>
        <taxon>Eukaryota</taxon>
        <taxon>Metazoa</taxon>
        <taxon>Ecdysozoa</taxon>
        <taxon>Arthropoda</taxon>
        <taxon>Crustacea</taxon>
        <taxon>Branchiopoda</taxon>
        <taxon>Diplostraca</taxon>
        <taxon>Cladocera</taxon>
        <taxon>Anomopoda</taxon>
        <taxon>Daphniidae</taxon>
        <taxon>Daphnia</taxon>
    </lineage>
</organism>
<feature type="region of interest" description="Disordered" evidence="2">
    <location>
        <begin position="916"/>
        <end position="947"/>
    </location>
</feature>
<dbReference type="PANTHER" id="PTHR12517:SF0">
    <property type="entry name" value="INTERMEMBRANE LIPID TRANSFER PROTEIN VPS13B"/>
    <property type="match status" value="1"/>
</dbReference>
<evidence type="ECO:0000259" key="3">
    <source>
        <dbReference type="Pfam" id="PF12624"/>
    </source>
</evidence>
<reference evidence="4" key="1">
    <citation type="submission" date="2021-11" db="EMBL/GenBank/DDBJ databases">
        <authorList>
            <person name="Schell T."/>
        </authorList>
    </citation>
    <scope>NUCLEOTIDE SEQUENCE</scope>
    <source>
        <strain evidence="4">M5</strain>
    </source>
</reference>
<feature type="compositionally biased region" description="Basic residues" evidence="2">
    <location>
        <begin position="1295"/>
        <end position="1304"/>
    </location>
</feature>
<feature type="domain" description="Chorein N-terminal" evidence="3">
    <location>
        <begin position="48"/>
        <end position="253"/>
    </location>
</feature>
<accession>A0A8J2RGA8</accession>
<evidence type="ECO:0000256" key="1">
    <source>
        <dbReference type="ARBA" id="ARBA00022448"/>
    </source>
</evidence>
<dbReference type="InterPro" id="IPR039782">
    <property type="entry name" value="VPS13B"/>
</dbReference>
<sequence length="3667" mass="411652">MLKENRHWHDVLDACAILSHLTDLQAIETLDGRTSDYLYSVTIMFKIESYVTPLILSYVDKYIKNIKPEDSQVSLWGGEAVFHNLDLRLDVLEAELHSPFTFSSGHIHELRIHVPWTKLASESIVITINTIECTLKLKSTEDCVSEKSSQSQRAKSKRQEVAASPPGYIQSLMSKIINNISVVCNNVILKYIEEDIVLSLNARTVALTSADKLAAPDFTSRKAITVSDLTICLDQCNAQGKIPTYQEPFLYRCSLSVRLSSAYLNAIGTRALKTRIDFLFPKLDFSLSDQQIPMFIRLFNLALALYLGDFKNKSDKKEEAVDSVSTVVDDSNVEEENSESQSWAGWAWGYVPAILPVWANETAEGGDVLPSDRERIFQFGFFIERVNWTFKWAELIRDVSISSAPCRLRFQPFLAARMQGCFIQVTVAGVEWVDVQGGISHLMLEPSSPCCLCGAPEETTLYYLQGCERSAFLNESLYDPIEKDLVEPKPNFQWEDHVKRITEATLLERTPALGFDYLYQLELPGDITSEYLSQLGSDFEYSNLPEKALFRLVVSPLQLKVSYGLCHRLSALMHAAHNYNYPDYADSELELIRRSSISPDTDQLLSMGSNLPSRTYQVAVLRPLVFISVTPPHPTFDLQRLVERRVIRIRDNFGSVPTLTLPVLKFACTCADLQIIRPMYPIRLTLALQSLPSPPLSLIQQGHTIVQLKLQELSTELVKEECHLPMLKPCNASISLKLLLLPELWQTERVISHWKLESEKLELLASRPQIDFAVSVWKTLIDPVTLTTPNRNLLFEVLNTGAHPSLQLNISGLRMDYIRTASMICAGSSIRLLNASIMQTDTEPFFSHISDPHHNNFIEWLIQFPYNLFQGKVDADCAAPVFVFKMSSFDALLDAGWLKWLNYRSDALLENVASTGSEEETETLQPASFRSNQSNCARDSGLSSSMDGQTWRVSSLQQSTLTKSVEETSSLNEPLDWIAIRRLLQRSILHVDIQPSSLVLSRHTGELRLQFQLPAVYVSCPHISTSTFTLEDLPFREGGTLVSTFPWTVSFQHFGFSSGLEINSLRPILEPISLKMTIALNTSTANSPIDPVKYTEIRPPSIDLCIHIDMNAIEISLNVQQLQLICNKFADLSNWLGVSTSDSPTKIITSRSNFEIGLWLQWAMPRFVLSLETQSSRTILDMEDVTTSVDYQHRQYAKIKSRLTSVSVKLFTRTEETWILESKTNGIVMSCVDDITRDLLPSGVVGKTVTVPSVSATQSDDFQPQPVRKNSGGGNAGGILTLTWTRAQRQDVHSKWHSRGRRKSNQTEEEVEEVTTSSDRYLNEVDIALEAIDFVLTEILLDHFIQLAQPALNSISRVLTPTSTLPASSHTLPLIFATSKGLRVFLVQEKFLLLNLDCAELSPHVHNPIGRSIKLKPDLYDEAERQGLLFIPGHDVEDRQYQIDLSGLSFSSGCWSEIGRASWVWRTLNPASTLHTMAENPALEWNARQEQPSEPSVALTPILARCSLRVIYAPPIVSLEQNCIVAGQAIEVSASSDIHFLIDAKQIDYYIQWMNILLSSAANLSFKEEQVAGFPSHSFFTSNRVCVVIYASQPEEFLPFASINLIQPHALIKTGDQDVREIAIYDIRLQLPCWADGSPVKSCLLPDESMYPINLTETRPGQPSSITGVPPSLFRLEIISGRQLDIEFGRPFKFIAHEDNICNLQYLARQLQTFRTEQDDSKPSPYRQISLKTSQMVVEIPVPSALITAGLNDMKLDVTCQFDMNEEKREKFEANFILNAFSVKAEMDQGINFQLCDPFSFDCRAQLLWPHWLSHGRVLVHAFCRADNFRLHVGPRQVVVATAFTQWLMRKLTSFSPPQNDTQAPKAVVDKDEQHYQDDLRTGAFDFQVRDANSRPPCSSKWMQAEEKPRPYQVVFNVQPASMCWAYPQPRALTRVDVYPIPLLKADGAGQESPSGVEQVDCTLEFWDHCSQEFRILRRFSLSEVRFTRVSLPNISTNQKVRNAQDDDKRAEKELLEKQATFSDMWRIVMHFTEENLPENRPKKIIAAPPSLVACTRIDSYFNASMVPDIQLGFTFNHISLSLRNQLINPSISCLDGQFQLDGTMPSDFPFATLNFNSISANLKCRSDKTLTAYLDFSTQVQANLINFRFLVDESILEPTSVNLKILLDESKSVTALISSHTSLDFNIGQCSVHTLTSCLTSWNALLNNDSHSCTLAYTHYVIRNDTQNVFRIGQYGTGESILLTSRQAHQYAWKVSGENNQLHVCMEGGRWRWCEPCSIDRIDTVIRSVVDSRPKLPLIWTVKGLNSLQKEVTIRGQVQVANLLPHALEVKLVPSKMDQPSGANVVGEMRGLVSASSIAPSFVFPLKHLHAVKVRLPGNTWSGLIPLVQVELKTRNVLLVRVAQKDKGDSLNLWCHMWTEKVDQHHSRLLVLFSPLYVVRSYLPRVIRLHLRTPGLNSSLFSEIEGRGSQSVLECPGSVDHGHLLSFQLSSSLPESTPPVPLSWTMTSQNATAAGQQTPYINDLLKELFTDKLEKWPFAEDLDYINCSADIPQPKTDVRVTISSLHQRCHSLLVELKPWALLVNHSGIDLVLKRVSDSSGCWTLPNRAVMAPPPMNDDTFQIGLIEDGQPESVFYSQPLLLQDQDHFHFMYRPRVEGAIPLEGFCSIQITINSGIMCYLTLTSRMHDGIRILSVQPTFRMHNATTNLLKIGCLIGDSQMAWKQTILEPNDDSRAIPLLFWQGTGKNSDILFLSIRVCSDWSCPIQVYYSGNFSRNSNSHHINPQRYSVSVPLSSGSLESEIFYNCPVIITRLEQSGLVYLSVAVDPDPLWVLVNRTELTLAYGQASDTVPGHPEPDCPNFNWHGVIHSNEAAFYTPPWGQLRYTDVSPPVNLPRLLLALEETNPKWSNPVHPSHTYDQFLCLSPNIDVMVRIVRTSTPNQTAIYIEPVSRVEISASDIRGRIEIPPAISPPLLVQDVTILRRSSRPILRSLCKTDHECKAFHKLAGNQLATITNAVSEEKDLNVTVYWPEIGVCFRDDTTVQRREMSRLTVDHLLIDYYRNSSVRRISFRCGHVQMDNQLYQPQSNISEVSARSRDEEVQGFDFPVIFLAQNPPTWQDKSLTKLLDALRQNAFVVLELGLTDSGRPTALDFQLDPIFLFIEDRFIVTAMDYLNTFSFNSPTLKTRYNHSCKLVSFPDRVAEALSSLSVSVNLDQLKVHPISLDLSLRSSVKLYIALDHSPLRLDAFERSLVLTTPYRLGQTLAMHYVSSALFKAGWVVGSMELLGSPTALARTVTLGLKDFVRLPYQGIWRGPRGFLAGIFNGSASLVSHVTAGTVTSVTQLASSVARNVDRLSFDLDFQQRSEEGRRKKPQGGYLNFCLVQGIGWGLSALGLSLLGALGGLAHHPLQSLIEDGTVSPRGLAVGLTKGIVGVVAKPISGAADLVAQTGQGLLSATQWSEPFQARQPQLLGSNQLDLLCSGPTKILWKLSDETPPLTGQQGTKAGRICCCLEAMRARVNDALPIREQLAPVILLVSTQNFCVLNAEDGEVQVVLDLNEVDCWAHKTDPTLIFVRPTPLSTPILVGPRRDEDFNPHYDYQRVSEFVRQTTPYFLPEAAIETTHDLSTAYQSSSIATMEFFLNPTTKDFFIQCFKMAKQQRKGVGFALL</sequence>
<dbReference type="Pfam" id="PF12624">
    <property type="entry name" value="VPS13_N"/>
    <property type="match status" value="1"/>
</dbReference>
<evidence type="ECO:0000313" key="4">
    <source>
        <dbReference type="EMBL" id="CAH0100484.1"/>
    </source>
</evidence>
<keyword evidence="1" id="KW-0813">Transport</keyword>
<protein>
    <recommendedName>
        <fullName evidence="3">Chorein N-terminal domain-containing protein</fullName>
    </recommendedName>
</protein>
<name>A0A8J2RGA8_9CRUS</name>
<feature type="region of interest" description="Disordered" evidence="2">
    <location>
        <begin position="1291"/>
        <end position="1316"/>
    </location>
</feature>
<comment type="caution">
    <text evidence="4">The sequence shown here is derived from an EMBL/GenBank/DDBJ whole genome shotgun (WGS) entry which is preliminary data.</text>
</comment>
<dbReference type="Proteomes" id="UP000789390">
    <property type="component" value="Unassembled WGS sequence"/>
</dbReference>
<dbReference type="EMBL" id="CAKKLH010000037">
    <property type="protein sequence ID" value="CAH0100484.1"/>
    <property type="molecule type" value="Genomic_DNA"/>
</dbReference>
<proteinExistence type="predicted"/>
<dbReference type="PANTHER" id="PTHR12517">
    <property type="entry name" value="VACUOLAR PROTEIN SORTING-ASSOCIATED PROTEIN 13B"/>
    <property type="match status" value="1"/>
</dbReference>
<dbReference type="OrthoDB" id="445152at2759"/>
<dbReference type="InterPro" id="IPR026854">
    <property type="entry name" value="VPS13_N"/>
</dbReference>
<gene>
    <name evidence="4" type="ORF">DGAL_LOCUS2737</name>
</gene>
<evidence type="ECO:0000313" key="5">
    <source>
        <dbReference type="Proteomes" id="UP000789390"/>
    </source>
</evidence>